<evidence type="ECO:0000256" key="1">
    <source>
        <dbReference type="ARBA" id="ARBA00001936"/>
    </source>
</evidence>
<reference evidence="5 6" key="1">
    <citation type="journal article" date="2021" name="Sci. Rep.">
        <title>The distribution of antibiotic resistance genes in chicken gut microbiota commensals.</title>
        <authorList>
            <person name="Juricova H."/>
            <person name="Matiasovicova J."/>
            <person name="Kubasova T."/>
            <person name="Cejkova D."/>
            <person name="Rychlik I."/>
        </authorList>
    </citation>
    <scope>NUCLEOTIDE SEQUENCE [LARGE SCALE GENOMIC DNA]</scope>
    <source>
        <strain evidence="5 6">An435</strain>
    </source>
</reference>
<dbReference type="InterPro" id="IPR005076">
    <property type="entry name" value="Glyco_trans_6"/>
</dbReference>
<organism evidence="5 6">
    <name type="scientific">Clostridium saudiense</name>
    <dbReference type="NCBI Taxonomy" id="1414720"/>
    <lineage>
        <taxon>Bacteria</taxon>
        <taxon>Bacillati</taxon>
        <taxon>Bacillota</taxon>
        <taxon>Clostridia</taxon>
        <taxon>Eubacteriales</taxon>
        <taxon>Clostridiaceae</taxon>
        <taxon>Clostridium</taxon>
    </lineage>
</organism>
<comment type="caution">
    <text evidence="5">The sequence shown here is derived from an EMBL/GenBank/DDBJ whole genome shotgun (WGS) entry which is preliminary data.</text>
</comment>
<keyword evidence="4 5" id="KW-0808">Transferase</keyword>
<keyword evidence="6" id="KW-1185">Reference proteome</keyword>
<dbReference type="NCBIfam" id="NF041524">
    <property type="entry name" value="Gltr_6"/>
    <property type="match status" value="1"/>
</dbReference>
<dbReference type="Gene3D" id="3.90.550.10">
    <property type="entry name" value="Spore Coat Polysaccharide Biosynthesis Protein SpsA, Chain A"/>
    <property type="match status" value="1"/>
</dbReference>
<protein>
    <submittedName>
        <fullName evidence="5">Glycosyl transferase family 6</fullName>
    </submittedName>
</protein>
<gene>
    <name evidence="5" type="ORF">H6A19_02035</name>
</gene>
<sequence>MCKLGILYICTGKYDIFWEDFYKSCEKYFLPGYEKYYYVFTDAKKIYAEGENSRITKIYQENLGWPYNTLKRFSMFKSIEDKLVGYDYLFFMNANIQFIKEITEDFLPINENLLVVQHPAFYNKSADEYCYDRNEKSLAYIPFGQGKYYVQGALNGGKANEFLKLITELDNNVEEDLKNDIIALWHDESHLNRYILNRNDIKVLGPEYVYPDDWDLPFEPVIITRDKKRFGGHNSLRGQKVKGESPIIKLKRFVKRIINI</sequence>
<evidence type="ECO:0000313" key="6">
    <source>
        <dbReference type="Proteomes" id="UP000767334"/>
    </source>
</evidence>
<evidence type="ECO:0000256" key="4">
    <source>
        <dbReference type="ARBA" id="ARBA00022679"/>
    </source>
</evidence>
<dbReference type="InterPro" id="IPR048174">
    <property type="entry name" value="WbnI-like"/>
</dbReference>
<dbReference type="EMBL" id="JACJLL010000007">
    <property type="protein sequence ID" value="MBM6818128.1"/>
    <property type="molecule type" value="Genomic_DNA"/>
</dbReference>
<dbReference type="InterPro" id="IPR029044">
    <property type="entry name" value="Nucleotide-diphossugar_trans"/>
</dbReference>
<comment type="similarity">
    <text evidence="2">Belongs to the glycosyltransferase 6 family.</text>
</comment>
<dbReference type="SUPFAM" id="SSF53448">
    <property type="entry name" value="Nucleotide-diphospho-sugar transferases"/>
    <property type="match status" value="1"/>
</dbReference>
<name>A0ABS2FC53_9CLOT</name>
<keyword evidence="3" id="KW-0328">Glycosyltransferase</keyword>
<evidence type="ECO:0000256" key="3">
    <source>
        <dbReference type="ARBA" id="ARBA00022676"/>
    </source>
</evidence>
<dbReference type="GO" id="GO:0016740">
    <property type="term" value="F:transferase activity"/>
    <property type="evidence" value="ECO:0007669"/>
    <property type="project" value="UniProtKB-KW"/>
</dbReference>
<evidence type="ECO:0000313" key="5">
    <source>
        <dbReference type="EMBL" id="MBM6818128.1"/>
    </source>
</evidence>
<accession>A0ABS2FC53</accession>
<proteinExistence type="inferred from homology"/>
<comment type="cofactor">
    <cofactor evidence="1">
        <name>Mn(2+)</name>
        <dbReference type="ChEBI" id="CHEBI:29035"/>
    </cofactor>
</comment>
<dbReference type="PANTHER" id="PTHR10462:SF49">
    <property type="entry name" value="GLOBOSIDE ALPHA-1,3-N-ACETYLGALACTOSAMINYLTRANSFERASE 1"/>
    <property type="match status" value="1"/>
</dbReference>
<dbReference type="Proteomes" id="UP000767334">
    <property type="component" value="Unassembled WGS sequence"/>
</dbReference>
<dbReference type="PANTHER" id="PTHR10462">
    <property type="entry name" value="GLYCOSYLTRANSFERASE-RELATED"/>
    <property type="match status" value="1"/>
</dbReference>
<dbReference type="Pfam" id="PF03414">
    <property type="entry name" value="Glyco_transf_6"/>
    <property type="match status" value="1"/>
</dbReference>
<evidence type="ECO:0000256" key="2">
    <source>
        <dbReference type="ARBA" id="ARBA00010413"/>
    </source>
</evidence>
<dbReference type="RefSeq" id="WP_204571800.1">
    <property type="nucleotide sequence ID" value="NZ_JACJLL010000007.1"/>
</dbReference>